<dbReference type="AlphaFoldDB" id="A0A7D5M2Q1"/>
<evidence type="ECO:0000313" key="2">
    <source>
        <dbReference type="EMBL" id="QLH02389.1"/>
    </source>
</evidence>
<sequence length="278" mass="28848">MKAHLSVFALTAILVVSIGMAPAFGQIQSSIVVTTDKSSYAEGETILVTGEVRDLYSGTPVSVIIKAPNGNLVSIAQITVGADKKFSTEATAGGSLMKAEGMYTITVQYGTPNRSATTSFEFGGSTVIPPTGGDSEVTDTTVSVQGSSDLIGYEITGGKLLSIMPDVEANSLIISIDATDNGSLTLTIPRSVLDATINGGDDDFFVLIDGEEVDFDETTSSTDRTLTIAFPAGAEEIEIIGTFVVPEFGTIAAMILAVAIISIIAVSAKSKLSIIPRY</sequence>
<dbReference type="NCBIfam" id="TIGR04296">
    <property type="entry name" value="PEFG-CTERM"/>
    <property type="match status" value="1"/>
</dbReference>
<dbReference type="GeneID" id="56058716"/>
<dbReference type="OrthoDB" id="11870at2157"/>
<feature type="transmembrane region" description="Helical" evidence="1">
    <location>
        <begin position="248"/>
        <end position="268"/>
    </location>
</feature>
<name>A0A7D5M2Q1_9ARCH</name>
<proteinExistence type="predicted"/>
<keyword evidence="1" id="KW-0472">Membrane</keyword>
<keyword evidence="1" id="KW-0812">Transmembrane</keyword>
<dbReference type="KEGG" id="ncl:C5F47_01830"/>
<gene>
    <name evidence="2" type="ORF">C5F47_01830</name>
</gene>
<dbReference type="RefSeq" id="WP_179361221.1">
    <property type="nucleotide sequence ID" value="NZ_CP026993.1"/>
</dbReference>
<evidence type="ECO:0000256" key="1">
    <source>
        <dbReference type="SAM" id="Phobius"/>
    </source>
</evidence>
<organism evidence="2 3">
    <name type="scientific">Nitrosopumilus cobalaminigenes</name>
    <dbReference type="NCBI Taxonomy" id="1470066"/>
    <lineage>
        <taxon>Archaea</taxon>
        <taxon>Nitrososphaerota</taxon>
        <taxon>Nitrososphaeria</taxon>
        <taxon>Nitrosopumilales</taxon>
        <taxon>Nitrosopumilaceae</taxon>
        <taxon>Nitrosopumilus</taxon>
    </lineage>
</organism>
<protein>
    <submittedName>
        <fullName evidence="2">Copper-binding protein</fullName>
    </submittedName>
</protein>
<dbReference type="EMBL" id="CP026993">
    <property type="protein sequence ID" value="QLH02389.1"/>
    <property type="molecule type" value="Genomic_DNA"/>
</dbReference>
<dbReference type="Gene3D" id="2.60.40.1930">
    <property type="match status" value="1"/>
</dbReference>
<dbReference type="Proteomes" id="UP000509771">
    <property type="component" value="Chromosome"/>
</dbReference>
<dbReference type="InterPro" id="IPR027560">
    <property type="entry name" value="PEFG-CTERM"/>
</dbReference>
<evidence type="ECO:0000313" key="3">
    <source>
        <dbReference type="Proteomes" id="UP000509771"/>
    </source>
</evidence>
<keyword evidence="3" id="KW-1185">Reference proteome</keyword>
<reference evidence="2 3" key="1">
    <citation type="submission" date="2018-02" db="EMBL/GenBank/DDBJ databases">
        <title>Complete genome of Nitrosopumilus cobalaminigenes HCA1.</title>
        <authorList>
            <person name="Qin W."/>
            <person name="Zheng Y."/>
            <person name="Stahl D.A."/>
        </authorList>
    </citation>
    <scope>NUCLEOTIDE SEQUENCE [LARGE SCALE GENOMIC DNA]</scope>
    <source>
        <strain evidence="2 3">HCA1</strain>
    </source>
</reference>
<keyword evidence="1" id="KW-1133">Transmembrane helix</keyword>
<accession>A0A7D5M2Q1</accession>